<protein>
    <submittedName>
        <fullName evidence="5">Glycosidase</fullName>
    </submittedName>
</protein>
<gene>
    <name evidence="5" type="ORF">CLV98_103194</name>
</gene>
<dbReference type="AlphaFoldDB" id="A0A316B8B5"/>
<proteinExistence type="inferred from homology"/>
<comment type="caution">
    <text evidence="5">The sequence shown here is derived from an EMBL/GenBank/DDBJ whole genome shotgun (WGS) entry which is preliminary data.</text>
</comment>
<name>A0A316B8B5_9BACT</name>
<dbReference type="Gene3D" id="3.20.20.80">
    <property type="entry name" value="Glycosidases"/>
    <property type="match status" value="1"/>
</dbReference>
<evidence type="ECO:0000259" key="4">
    <source>
        <dbReference type="SMART" id="SM00642"/>
    </source>
</evidence>
<dbReference type="InterPro" id="IPR006047">
    <property type="entry name" value="GH13_cat_dom"/>
</dbReference>
<keyword evidence="2" id="KW-0378">Hydrolase</keyword>
<dbReference type="InterPro" id="IPR045857">
    <property type="entry name" value="O16G_dom_2"/>
</dbReference>
<dbReference type="GO" id="GO:0009313">
    <property type="term" value="P:oligosaccharide catabolic process"/>
    <property type="evidence" value="ECO:0007669"/>
    <property type="project" value="TreeGrafter"/>
</dbReference>
<dbReference type="Gene3D" id="3.90.400.10">
    <property type="entry name" value="Oligo-1,6-glucosidase, Domain 2"/>
    <property type="match status" value="1"/>
</dbReference>
<evidence type="ECO:0000256" key="2">
    <source>
        <dbReference type="ARBA" id="ARBA00022801"/>
    </source>
</evidence>
<evidence type="ECO:0000313" key="5">
    <source>
        <dbReference type="EMBL" id="PWJ58827.1"/>
    </source>
</evidence>
<accession>A0A316B8B5</accession>
<evidence type="ECO:0000313" key="6">
    <source>
        <dbReference type="Proteomes" id="UP000245880"/>
    </source>
</evidence>
<dbReference type="InterPro" id="IPR056300">
    <property type="entry name" value="SusG-like_C"/>
</dbReference>
<feature type="domain" description="Glycosyl hydrolase family 13 catalytic" evidence="4">
    <location>
        <begin position="11"/>
        <end position="407"/>
    </location>
</feature>
<dbReference type="SMART" id="SM00642">
    <property type="entry name" value="Aamy"/>
    <property type="match status" value="1"/>
</dbReference>
<dbReference type="SUPFAM" id="SSF51011">
    <property type="entry name" value="Glycosyl hydrolase domain"/>
    <property type="match status" value="1"/>
</dbReference>
<dbReference type="PANTHER" id="PTHR10357">
    <property type="entry name" value="ALPHA-AMYLASE FAMILY MEMBER"/>
    <property type="match status" value="1"/>
</dbReference>
<dbReference type="InterPro" id="IPR017853">
    <property type="entry name" value="GH"/>
</dbReference>
<dbReference type="GO" id="GO:0004556">
    <property type="term" value="F:alpha-amylase activity"/>
    <property type="evidence" value="ECO:0007669"/>
    <property type="project" value="TreeGrafter"/>
</dbReference>
<dbReference type="Pfam" id="PF23915">
    <property type="entry name" value="SusG_C"/>
    <property type="match status" value="1"/>
</dbReference>
<organism evidence="5 6">
    <name type="scientific">Dyadobacter jejuensis</name>
    <dbReference type="NCBI Taxonomy" id="1082580"/>
    <lineage>
        <taxon>Bacteria</taxon>
        <taxon>Pseudomonadati</taxon>
        <taxon>Bacteroidota</taxon>
        <taxon>Cytophagia</taxon>
        <taxon>Cytophagales</taxon>
        <taxon>Spirosomataceae</taxon>
        <taxon>Dyadobacter</taxon>
    </lineage>
</organism>
<dbReference type="EMBL" id="QGDT01000003">
    <property type="protein sequence ID" value="PWJ58827.1"/>
    <property type="molecule type" value="Genomic_DNA"/>
</dbReference>
<dbReference type="PANTHER" id="PTHR10357:SF179">
    <property type="entry name" value="NEUTRAL AND BASIC AMINO ACID TRANSPORT PROTEIN RBAT"/>
    <property type="match status" value="1"/>
</dbReference>
<dbReference type="Gene3D" id="2.60.40.1180">
    <property type="entry name" value="Golgi alpha-mannosidase II"/>
    <property type="match status" value="1"/>
</dbReference>
<dbReference type="SUPFAM" id="SSF51445">
    <property type="entry name" value="(Trans)glycosidases"/>
    <property type="match status" value="1"/>
</dbReference>
<dbReference type="Proteomes" id="UP000245880">
    <property type="component" value="Unassembled WGS sequence"/>
</dbReference>
<sequence>MTINSPKICYEIFVRSFCDSNNDGIGDIQGITSKLDYLQDLGIEAIWLTPIHPSPSYHKYDVIDYYAVDPEFGSLDDLRTLIREAHRRHIAVILDLIINHTSTLHPWFLEAQKSSDNPFREYYWWKNDQEIEALGIATRDISDDSQEVSPWHEIPNDPQKYYGLFYKGMPDLNFHSQKLRHEFVGIMKFWLTDIGVDGFRIDAARHIFPTWESAHNRAFWFFFKETVESLKPTAFTVGEIWAGASEIAPYYKGLHATFNFDLSFAIQELLITENDPGLINTLLKTHALYEQTNTGYIDAIMLTNHDQERIASVVGGDTKKIKLAACILLTLPGQPYLYYGEEIGMLGTKPDPEIREPFIWSNNPADPAVPRWSEIKHNGPASTKALSEQIVDPKSVYSHYKELIALRRSLTTLGQTTARDLESVNLKNDSLLAFSRGPVSDRLLIIHNLSGKAISTRLPLQYSVREVVWSHQAYWNSTAKRVQLRPYGSLIVLCNPK</sequence>
<dbReference type="OrthoDB" id="9806009at2"/>
<keyword evidence="3 5" id="KW-0326">Glycosidase</keyword>
<reference evidence="5 6" key="1">
    <citation type="submission" date="2018-03" db="EMBL/GenBank/DDBJ databases">
        <title>Genomic Encyclopedia of Archaeal and Bacterial Type Strains, Phase II (KMG-II): from individual species to whole genera.</title>
        <authorList>
            <person name="Goeker M."/>
        </authorList>
    </citation>
    <scope>NUCLEOTIDE SEQUENCE [LARGE SCALE GENOMIC DNA]</scope>
    <source>
        <strain evidence="5 6">DSM 100346</strain>
    </source>
</reference>
<dbReference type="CDD" id="cd11316">
    <property type="entry name" value="AmyAc_bac2_AmyA"/>
    <property type="match status" value="1"/>
</dbReference>
<evidence type="ECO:0000256" key="1">
    <source>
        <dbReference type="ARBA" id="ARBA00008061"/>
    </source>
</evidence>
<dbReference type="InterPro" id="IPR013780">
    <property type="entry name" value="Glyco_hydro_b"/>
</dbReference>
<keyword evidence="6" id="KW-1185">Reference proteome</keyword>
<dbReference type="Pfam" id="PF00128">
    <property type="entry name" value="Alpha-amylase"/>
    <property type="match status" value="1"/>
</dbReference>
<evidence type="ECO:0000256" key="3">
    <source>
        <dbReference type="ARBA" id="ARBA00023295"/>
    </source>
</evidence>
<comment type="similarity">
    <text evidence="1">Belongs to the glycosyl hydrolase 13 family.</text>
</comment>